<keyword evidence="1" id="KW-0251">Elongation factor</keyword>
<gene>
    <name evidence="1" type="ORF">OCL06_15255</name>
</gene>
<dbReference type="RefSeq" id="WP_262996114.1">
    <property type="nucleotide sequence ID" value="NZ_JAOTJC010000013.1"/>
</dbReference>
<reference evidence="2" key="1">
    <citation type="submission" date="2023-07" db="EMBL/GenBank/DDBJ databases">
        <title>Study on multiphase classification of strain Alteromonas salexigens isolated from the Yellow Sea.</title>
        <authorList>
            <person name="Sun L."/>
        </authorList>
    </citation>
    <scope>NUCLEOTIDE SEQUENCE [LARGE SCALE GENOMIC DNA]</scope>
    <source>
        <strain evidence="2">ASW11-19</strain>
    </source>
</reference>
<accession>A0ABT2VRK8</accession>
<organism evidence="1 2">
    <name type="scientific">Alteromonas salexigens</name>
    <dbReference type="NCBI Taxonomy" id="2982530"/>
    <lineage>
        <taxon>Bacteria</taxon>
        <taxon>Pseudomonadati</taxon>
        <taxon>Pseudomonadota</taxon>
        <taxon>Gammaproteobacteria</taxon>
        <taxon>Alteromonadales</taxon>
        <taxon>Alteromonadaceae</taxon>
        <taxon>Alteromonas/Salinimonas group</taxon>
        <taxon>Alteromonas</taxon>
    </lineage>
</organism>
<name>A0ABT2VRK8_9ALTE</name>
<comment type="caution">
    <text evidence="1">The sequence shown here is derived from an EMBL/GenBank/DDBJ whole genome shotgun (WGS) entry which is preliminary data.</text>
</comment>
<proteinExistence type="predicted"/>
<dbReference type="Proteomes" id="UP001209257">
    <property type="component" value="Unassembled WGS sequence"/>
</dbReference>
<evidence type="ECO:0000313" key="2">
    <source>
        <dbReference type="Proteomes" id="UP001209257"/>
    </source>
</evidence>
<dbReference type="EMBL" id="JAOTJC010000013">
    <property type="protein sequence ID" value="MCU7555946.1"/>
    <property type="molecule type" value="Genomic_DNA"/>
</dbReference>
<dbReference type="GO" id="GO:0003746">
    <property type="term" value="F:translation elongation factor activity"/>
    <property type="evidence" value="ECO:0007669"/>
    <property type="project" value="UniProtKB-KW"/>
</dbReference>
<sequence length="189" mass="21489">MSSVLAQNNSEQREAQRVAELIALFDETFYAQYNTRLIRGNEEPVYLPASETVDYHQIVFAHGYFASALHEVAHWCIAGPARRLQEDYGYWYCPDGRNSEQQAAFEQVEIKPQALEWAFSLASNQSFRVSTDNLNGAEPDREQFTRNVRTQLQTYLETGFPPRAEVFIQALHSHFNTPPVATQLAGEAA</sequence>
<keyword evidence="2" id="KW-1185">Reference proteome</keyword>
<dbReference type="InterPro" id="IPR007411">
    <property type="entry name" value="EpmC"/>
</dbReference>
<keyword evidence="1" id="KW-0648">Protein biosynthesis</keyword>
<protein>
    <submittedName>
        <fullName evidence="1">Elongation factor P hydroxylase</fullName>
    </submittedName>
</protein>
<dbReference type="Pfam" id="PF04315">
    <property type="entry name" value="EpmC"/>
    <property type="match status" value="1"/>
</dbReference>
<evidence type="ECO:0000313" key="1">
    <source>
        <dbReference type="EMBL" id="MCU7555946.1"/>
    </source>
</evidence>